<evidence type="ECO:0000313" key="9">
    <source>
        <dbReference type="Proteomes" id="UP000799767"/>
    </source>
</evidence>
<keyword evidence="9" id="KW-1185">Reference proteome</keyword>
<reference evidence="8" key="1">
    <citation type="journal article" date="2020" name="Stud. Mycol.">
        <title>101 Dothideomycetes genomes: a test case for predicting lifestyles and emergence of pathogens.</title>
        <authorList>
            <person name="Haridas S."/>
            <person name="Albert R."/>
            <person name="Binder M."/>
            <person name="Bloem J."/>
            <person name="Labutti K."/>
            <person name="Salamov A."/>
            <person name="Andreopoulos B."/>
            <person name="Baker S."/>
            <person name="Barry K."/>
            <person name="Bills G."/>
            <person name="Bluhm B."/>
            <person name="Cannon C."/>
            <person name="Castanera R."/>
            <person name="Culley D."/>
            <person name="Daum C."/>
            <person name="Ezra D."/>
            <person name="Gonzalez J."/>
            <person name="Henrissat B."/>
            <person name="Kuo A."/>
            <person name="Liang C."/>
            <person name="Lipzen A."/>
            <person name="Lutzoni F."/>
            <person name="Magnuson J."/>
            <person name="Mondo S."/>
            <person name="Nolan M."/>
            <person name="Ohm R."/>
            <person name="Pangilinan J."/>
            <person name="Park H.-J."/>
            <person name="Ramirez L."/>
            <person name="Alfaro M."/>
            <person name="Sun H."/>
            <person name="Tritt A."/>
            <person name="Yoshinaga Y."/>
            <person name="Zwiers L.-H."/>
            <person name="Turgeon B."/>
            <person name="Goodwin S."/>
            <person name="Spatafora J."/>
            <person name="Crous P."/>
            <person name="Grigoriev I."/>
        </authorList>
    </citation>
    <scope>NUCLEOTIDE SEQUENCE</scope>
    <source>
        <strain evidence="8">CBS 113389</strain>
    </source>
</reference>
<dbReference type="Proteomes" id="UP000799767">
    <property type="component" value="Unassembled WGS sequence"/>
</dbReference>
<protein>
    <recommendedName>
        <fullName evidence="2">ubiquitinyl hydrolase 1</fullName>
        <ecNumber evidence="2">3.4.19.12</ecNumber>
    </recommendedName>
</protein>
<dbReference type="InterPro" id="IPR019400">
    <property type="entry name" value="Peptidase_C65_otubain"/>
</dbReference>
<dbReference type="PANTHER" id="PTHR12931">
    <property type="entry name" value="UBIQUITIN THIOLESTERASE PROTEIN OTUB"/>
    <property type="match status" value="1"/>
</dbReference>
<dbReference type="GO" id="GO:0071108">
    <property type="term" value="P:protein K48-linked deubiquitination"/>
    <property type="evidence" value="ECO:0007669"/>
    <property type="project" value="TreeGrafter"/>
</dbReference>
<feature type="domain" description="OTU" evidence="7">
    <location>
        <begin position="65"/>
        <end position="271"/>
    </location>
</feature>
<dbReference type="OrthoDB" id="18915at2759"/>
<dbReference type="AlphaFoldDB" id="A0A6A6Q3T6"/>
<dbReference type="Pfam" id="PF10275">
    <property type="entry name" value="Peptidase_C65"/>
    <property type="match status" value="1"/>
</dbReference>
<dbReference type="InterPro" id="IPR042467">
    <property type="entry name" value="Peptidase_C65_otubain_sub2"/>
</dbReference>
<evidence type="ECO:0000256" key="5">
    <source>
        <dbReference type="ARBA" id="ARBA00022801"/>
    </source>
</evidence>
<evidence type="ECO:0000256" key="1">
    <source>
        <dbReference type="ARBA" id="ARBA00000707"/>
    </source>
</evidence>
<keyword evidence="5" id="KW-0378">Hydrolase</keyword>
<evidence type="ECO:0000256" key="3">
    <source>
        <dbReference type="ARBA" id="ARBA00022670"/>
    </source>
</evidence>
<dbReference type="GO" id="GO:0004843">
    <property type="term" value="F:cysteine-type deubiquitinase activity"/>
    <property type="evidence" value="ECO:0007669"/>
    <property type="project" value="UniProtKB-EC"/>
</dbReference>
<dbReference type="GO" id="GO:0005634">
    <property type="term" value="C:nucleus"/>
    <property type="evidence" value="ECO:0007669"/>
    <property type="project" value="TreeGrafter"/>
</dbReference>
<organism evidence="8 9">
    <name type="scientific">Neohortaea acidophila</name>
    <dbReference type="NCBI Taxonomy" id="245834"/>
    <lineage>
        <taxon>Eukaryota</taxon>
        <taxon>Fungi</taxon>
        <taxon>Dikarya</taxon>
        <taxon>Ascomycota</taxon>
        <taxon>Pezizomycotina</taxon>
        <taxon>Dothideomycetes</taxon>
        <taxon>Dothideomycetidae</taxon>
        <taxon>Mycosphaerellales</taxon>
        <taxon>Teratosphaeriaceae</taxon>
        <taxon>Neohortaea</taxon>
    </lineage>
</organism>
<dbReference type="EC" id="3.4.19.12" evidence="2"/>
<name>A0A6A6Q3T6_9PEZI</name>
<dbReference type="InterPro" id="IPR038765">
    <property type="entry name" value="Papain-like_cys_pep_sf"/>
</dbReference>
<dbReference type="InterPro" id="IPR003323">
    <property type="entry name" value="OTU_dom"/>
</dbReference>
<evidence type="ECO:0000313" key="8">
    <source>
        <dbReference type="EMBL" id="KAF2486057.1"/>
    </source>
</evidence>
<comment type="catalytic activity">
    <reaction evidence="1">
        <text>Thiol-dependent hydrolysis of ester, thioester, amide, peptide and isopeptide bonds formed by the C-terminal Gly of ubiquitin (a 76-residue protein attached to proteins as an intracellular targeting signal).</text>
        <dbReference type="EC" id="3.4.19.12"/>
    </reaction>
</comment>
<dbReference type="GeneID" id="54471672"/>
<dbReference type="PROSITE" id="PS50802">
    <property type="entry name" value="OTU"/>
    <property type="match status" value="1"/>
</dbReference>
<evidence type="ECO:0000256" key="2">
    <source>
        <dbReference type="ARBA" id="ARBA00012759"/>
    </source>
</evidence>
<dbReference type="PANTHER" id="PTHR12931:SF15">
    <property type="entry name" value="UBIQUITIN THIOESTERASE OTUBAIN-LIKE"/>
    <property type="match status" value="1"/>
</dbReference>
<proteinExistence type="predicted"/>
<keyword evidence="6" id="KW-0788">Thiol protease</keyword>
<dbReference type="Gene3D" id="1.20.1300.20">
    <property type="entry name" value="Peptidase C65 Otubain, subdomain 2"/>
    <property type="match status" value="1"/>
</dbReference>
<dbReference type="CDD" id="cd22749">
    <property type="entry name" value="Otubain_C65"/>
    <property type="match status" value="1"/>
</dbReference>
<dbReference type="RefSeq" id="XP_033592626.1">
    <property type="nucleotide sequence ID" value="XM_033730670.1"/>
</dbReference>
<dbReference type="InterPro" id="IPR042468">
    <property type="entry name" value="Peptidase_C65_otubain_sub1"/>
</dbReference>
<evidence type="ECO:0000256" key="4">
    <source>
        <dbReference type="ARBA" id="ARBA00022786"/>
    </source>
</evidence>
<keyword evidence="3" id="KW-0645">Protease</keyword>
<accession>A0A6A6Q3T6</accession>
<evidence type="ECO:0000256" key="6">
    <source>
        <dbReference type="ARBA" id="ARBA00022807"/>
    </source>
</evidence>
<gene>
    <name evidence="8" type="ORF">BDY17DRAFT_245839</name>
</gene>
<evidence type="ECO:0000259" key="7">
    <source>
        <dbReference type="PROSITE" id="PS50802"/>
    </source>
</evidence>
<dbReference type="GO" id="GO:0006508">
    <property type="term" value="P:proteolysis"/>
    <property type="evidence" value="ECO:0007669"/>
    <property type="project" value="UniProtKB-KW"/>
</dbReference>
<dbReference type="GO" id="GO:0043130">
    <property type="term" value="F:ubiquitin binding"/>
    <property type="evidence" value="ECO:0007669"/>
    <property type="project" value="TreeGrafter"/>
</dbReference>
<dbReference type="SUPFAM" id="SSF54001">
    <property type="entry name" value="Cysteine proteinases"/>
    <property type="match status" value="1"/>
</dbReference>
<dbReference type="EMBL" id="MU001632">
    <property type="protein sequence ID" value="KAF2486057.1"/>
    <property type="molecule type" value="Genomic_DNA"/>
</dbReference>
<sequence length="359" mass="39965">MASYPQQDMSDEQLSEFQKLSNEYVPEVTGPLVGERQSSTAIVAEYASADPVFQAKTEALPQKYSHYRTVRGDGSCGWRAVAFGYFEALIHHGDPSRFLEEETRLRSSSNILNMAGFDPFIYEDFADAMFDLLRDVASAMQAGHAEQTLLAAFNDESNQASILTYLKTLTAAWMKTRPQDYAPWLLEQTVEEYCNASVMPTSAEIENVGLSALKDTFLSPAGITLEVLYLDRSEGSEVNMHRFSPVNHGGFDVGTVRLLYRPGHYDLLYKLQDLPHAAASVSTYLQIASQTHREPICAIGMPDFLTGFAGMSYVSPHQAWPGWQQQLAGGPFRPSAWEFEPDVLQATAQSPLQTAMFRK</sequence>
<keyword evidence="4" id="KW-0833">Ubl conjugation pathway</keyword>
<dbReference type="Gene3D" id="3.30.200.60">
    <property type="entry name" value="Peptidase C65 Otubain, subdomain 1"/>
    <property type="match status" value="1"/>
</dbReference>